<dbReference type="Gene3D" id="3.90.79.10">
    <property type="entry name" value="Nucleoside Triphosphate Pyrophosphohydrolase"/>
    <property type="match status" value="1"/>
</dbReference>
<feature type="transmembrane region" description="Helical" evidence="4">
    <location>
        <begin position="276"/>
        <end position="295"/>
    </location>
</feature>
<dbReference type="PANTHER" id="PTHR24093:SF369">
    <property type="entry name" value="CALCIUM-TRANSPORTING ATPASE"/>
    <property type="match status" value="1"/>
</dbReference>
<evidence type="ECO:0000313" key="6">
    <source>
        <dbReference type="EMBL" id="KAK1466634.1"/>
    </source>
</evidence>
<dbReference type="AlphaFoldDB" id="A0AAI9XZI8"/>
<keyword evidence="4" id="KW-0812">Transmembrane</keyword>
<feature type="transmembrane region" description="Helical" evidence="4">
    <location>
        <begin position="731"/>
        <end position="748"/>
    </location>
</feature>
<evidence type="ECO:0000256" key="1">
    <source>
        <dbReference type="ARBA" id="ARBA00004127"/>
    </source>
</evidence>
<dbReference type="Proteomes" id="UP001239213">
    <property type="component" value="Unassembled WGS sequence"/>
</dbReference>
<dbReference type="EMBL" id="MPDP01000258">
    <property type="protein sequence ID" value="KAK1466634.1"/>
    <property type="molecule type" value="Genomic_DNA"/>
</dbReference>
<evidence type="ECO:0000256" key="3">
    <source>
        <dbReference type="SAM" id="MobiDB-lite"/>
    </source>
</evidence>
<keyword evidence="4" id="KW-1133">Transmembrane helix</keyword>
<dbReference type="GO" id="GO:0044715">
    <property type="term" value="F:8-oxo-dGDP phosphatase activity"/>
    <property type="evidence" value="ECO:0007669"/>
    <property type="project" value="UniProtKB-ARBA"/>
</dbReference>
<protein>
    <submittedName>
        <fullName evidence="6">NUDIX domain-containing protein</fullName>
    </submittedName>
</protein>
<organism evidence="6 7">
    <name type="scientific">Colletotrichum cuscutae</name>
    <dbReference type="NCBI Taxonomy" id="1209917"/>
    <lineage>
        <taxon>Eukaryota</taxon>
        <taxon>Fungi</taxon>
        <taxon>Dikarya</taxon>
        <taxon>Ascomycota</taxon>
        <taxon>Pezizomycotina</taxon>
        <taxon>Sordariomycetes</taxon>
        <taxon>Hypocreomycetidae</taxon>
        <taxon>Glomerellales</taxon>
        <taxon>Glomerellaceae</taxon>
        <taxon>Colletotrichum</taxon>
        <taxon>Colletotrichum acutatum species complex</taxon>
    </lineage>
</organism>
<feature type="transmembrane region" description="Helical" evidence="4">
    <location>
        <begin position="700"/>
        <end position="719"/>
    </location>
</feature>
<dbReference type="InterPro" id="IPR000086">
    <property type="entry name" value="NUDIX_hydrolase_dom"/>
</dbReference>
<dbReference type="InterPro" id="IPR059000">
    <property type="entry name" value="ATPase_P-type_domA"/>
</dbReference>
<feature type="region of interest" description="Disordered" evidence="3">
    <location>
        <begin position="586"/>
        <end position="609"/>
    </location>
</feature>
<keyword evidence="2" id="KW-0460">Magnesium</keyword>
<proteinExistence type="predicted"/>
<evidence type="ECO:0000256" key="2">
    <source>
        <dbReference type="ARBA" id="ARBA00022842"/>
    </source>
</evidence>
<dbReference type="Pfam" id="PF00293">
    <property type="entry name" value="NUDIX"/>
    <property type="match status" value="1"/>
</dbReference>
<feature type="transmembrane region" description="Helical" evidence="4">
    <location>
        <begin position="665"/>
        <end position="684"/>
    </location>
</feature>
<dbReference type="InterPro" id="IPR008250">
    <property type="entry name" value="ATPase_P-typ_transduc_dom_A_sf"/>
</dbReference>
<feature type="transmembrane region" description="Helical" evidence="4">
    <location>
        <begin position="615"/>
        <end position="636"/>
    </location>
</feature>
<dbReference type="Gene3D" id="2.70.150.10">
    <property type="entry name" value="Calcium-transporting ATPase, cytoplasmic transduction domain A"/>
    <property type="match status" value="1"/>
</dbReference>
<dbReference type="FunFam" id="2.70.150.10:FF:000028">
    <property type="entry name" value="Calcium-transporting ATPase"/>
    <property type="match status" value="1"/>
</dbReference>
<feature type="region of interest" description="Disordered" evidence="3">
    <location>
        <begin position="1"/>
        <end position="38"/>
    </location>
</feature>
<dbReference type="PANTHER" id="PTHR24093">
    <property type="entry name" value="CATION TRANSPORTING ATPASE"/>
    <property type="match status" value="1"/>
</dbReference>
<evidence type="ECO:0000256" key="4">
    <source>
        <dbReference type="SAM" id="Phobius"/>
    </source>
</evidence>
<dbReference type="GO" id="GO:0005388">
    <property type="term" value="F:P-type calcium transporter activity"/>
    <property type="evidence" value="ECO:0007669"/>
    <property type="project" value="TreeGrafter"/>
</dbReference>
<dbReference type="PROSITE" id="PS51462">
    <property type="entry name" value="NUDIX"/>
    <property type="match status" value="1"/>
</dbReference>
<keyword evidence="7" id="KW-1185">Reference proteome</keyword>
<dbReference type="SUPFAM" id="SSF55811">
    <property type="entry name" value="Nudix"/>
    <property type="match status" value="1"/>
</dbReference>
<dbReference type="GO" id="GO:0005886">
    <property type="term" value="C:plasma membrane"/>
    <property type="evidence" value="ECO:0007669"/>
    <property type="project" value="TreeGrafter"/>
</dbReference>
<reference evidence="6" key="1">
    <citation type="submission" date="2016-11" db="EMBL/GenBank/DDBJ databases">
        <title>The genome sequence of Colletotrichum cuscutae.</title>
        <authorList>
            <person name="Baroncelli R."/>
        </authorList>
    </citation>
    <scope>NUCLEOTIDE SEQUENCE</scope>
    <source>
        <strain evidence="6">IMI 304802</strain>
    </source>
</reference>
<evidence type="ECO:0000259" key="5">
    <source>
        <dbReference type="PROSITE" id="PS51462"/>
    </source>
</evidence>
<dbReference type="InterPro" id="IPR015797">
    <property type="entry name" value="NUDIX_hydrolase-like_dom_sf"/>
</dbReference>
<dbReference type="GO" id="GO:0006874">
    <property type="term" value="P:intracellular calcium ion homeostasis"/>
    <property type="evidence" value="ECO:0007669"/>
    <property type="project" value="TreeGrafter"/>
</dbReference>
<dbReference type="FunFam" id="3.90.79.10:FF:000019">
    <property type="entry name" value="Thiamin pyrophosphokinase, putative"/>
    <property type="match status" value="1"/>
</dbReference>
<dbReference type="CDD" id="cd03676">
    <property type="entry name" value="NUDIX_Tnr3_like"/>
    <property type="match status" value="1"/>
</dbReference>
<comment type="subcellular location">
    <subcellularLocation>
        <location evidence="1">Endomembrane system</location>
        <topology evidence="1">Multi-pass membrane protein</topology>
    </subcellularLocation>
</comment>
<comment type="caution">
    <text evidence="6">The sequence shown here is derived from an EMBL/GenBank/DDBJ whole genome shotgun (WGS) entry which is preliminary data.</text>
</comment>
<dbReference type="SUPFAM" id="SSF81653">
    <property type="entry name" value="Calcium ATPase, transduction domain A"/>
    <property type="match status" value="1"/>
</dbReference>
<sequence>MSPLEDSSGHTPKVHLLPDKPEGFTGIQSHEPGSLDITSPQRIVDGCDDSSADCKRIFGYNEEGPYKQPSLHDVEQFPSWTMIIRTSPLVSGVSPIPISVSGPQCENGIEQTAPSPGAVGKHENPMTHLDRLQLDSDGSATAETFQYQSAHEPPTCAQSRVPFKAEDNQFFYSPGQLNKMLNPKSLTAFHALGGFRGIEKGLKTDLRFGLSDKDVNIQSPVGVHEASGKAKSNLGQGYTNSDDLQCCRRVFGETRRLPPEEKLPLKFMRMVPSDKALIPVTIIAAITFGIAPYLLQPFAASTGGTLTFEWGKHVAIMAAVLIVMAIGALECQFREWSRKRNDSEIKVIRSGKHTLIPVYDILVGDVLTLEPYDLVPVDGIFIDGYNVICGESWATGKSDFVKKIPGKILGNHGEDTGMAYLDPFIISGSRVLQGTCTVLVTAVGQRSNIRRIMMSMRDDESADTRALARFMFMASQLSNSLRITLALDTNLLPEISRRINCCVVSLLFVPVLNLVRFCIDMFQSETIFDTDAVKPSFFLLHTNTNCDTSFGLDHSLATNFPEGAITESDTLSILADSMGHGPASMGTEWTGIGSKPTNSSPARQHRSRSSFKPRLAVGIFLACYGLPLTAAAVRVAQGLRIASRFTSTVSGVTVIPLRTSEGFSVWSWELTYGVWATAFSVYLWQQTRRIPRNANHRRQLYLFCVIMAAGHFTTAMSQASGAPPLPDTFTLYGPIVLTFCAYSFFLVYEAVFHEVPKGAEPFDREASPTPDGNSVATVTLGRQPDQTALAISVAAMVGVPPEPSSVPLDFDFNNLYKLFLPNDSRPHGFMVQSTVERLPWTVDFHVDHDKRVVQLLNTTTKADEDPGKARTAAFQRVVDAAIASEYFPSLNKLHSEHFRIIGANHFVSIERFPAPLFGISSRGAHMTAYVRTSEGMNIWVPRRSAHLFTFPSLLDTTVAGGVKAEDSPFDCIIAEATEEASLPADFVKENARAVGAVTYCSLNKQRGTFFPTVLYVYDLELPESIEPQPGDDEVSGFELMTIDQVKDAMLGEQFKPNCVLVMLDFFIRHNIMNSENNDEYLEIVTRMRRHLPVPTSPERRD</sequence>
<feature type="transmembrane region" description="Helical" evidence="4">
    <location>
        <begin position="315"/>
        <end position="333"/>
    </location>
</feature>
<accession>A0AAI9XZI8</accession>
<dbReference type="GO" id="GO:0012505">
    <property type="term" value="C:endomembrane system"/>
    <property type="evidence" value="ECO:0007669"/>
    <property type="project" value="UniProtKB-SubCell"/>
</dbReference>
<evidence type="ECO:0000313" key="7">
    <source>
        <dbReference type="Proteomes" id="UP001239213"/>
    </source>
</evidence>
<keyword evidence="4" id="KW-0472">Membrane</keyword>
<feature type="domain" description="Nudix hydrolase" evidence="5">
    <location>
        <begin position="921"/>
        <end position="1064"/>
    </location>
</feature>
<gene>
    <name evidence="6" type="ORF">CCUS01_07244</name>
</gene>
<dbReference type="Pfam" id="PF00122">
    <property type="entry name" value="E1-E2_ATPase"/>
    <property type="match status" value="1"/>
</dbReference>
<name>A0AAI9XZI8_9PEZI</name>